<dbReference type="AlphaFoldDB" id="A0AAE3W0Z8"/>
<dbReference type="RefSeq" id="WP_307240602.1">
    <property type="nucleotide sequence ID" value="NZ_JAUSUZ010000001.1"/>
</dbReference>
<comment type="caution">
    <text evidence="2">The sequence shown here is derived from an EMBL/GenBank/DDBJ whole genome shotgun (WGS) entry which is preliminary data.</text>
</comment>
<evidence type="ECO:0000313" key="2">
    <source>
        <dbReference type="EMBL" id="MDQ0366922.1"/>
    </source>
</evidence>
<dbReference type="InterPro" id="IPR010982">
    <property type="entry name" value="Lambda_DNA-bd_dom_sf"/>
</dbReference>
<gene>
    <name evidence="2" type="ORF">J2S42_003591</name>
</gene>
<evidence type="ECO:0000313" key="3">
    <source>
        <dbReference type="Proteomes" id="UP001240236"/>
    </source>
</evidence>
<organism evidence="2 3">
    <name type="scientific">Catenuloplanes indicus</name>
    <dbReference type="NCBI Taxonomy" id="137267"/>
    <lineage>
        <taxon>Bacteria</taxon>
        <taxon>Bacillati</taxon>
        <taxon>Actinomycetota</taxon>
        <taxon>Actinomycetes</taxon>
        <taxon>Micromonosporales</taxon>
        <taxon>Micromonosporaceae</taxon>
        <taxon>Catenuloplanes</taxon>
    </lineage>
</organism>
<reference evidence="2 3" key="1">
    <citation type="submission" date="2023-07" db="EMBL/GenBank/DDBJ databases">
        <title>Sequencing the genomes of 1000 actinobacteria strains.</title>
        <authorList>
            <person name="Klenk H.-P."/>
        </authorList>
    </citation>
    <scope>NUCLEOTIDE SEQUENCE [LARGE SCALE GENOMIC DNA]</scope>
    <source>
        <strain evidence="2 3">DSM 44709</strain>
    </source>
</reference>
<dbReference type="Gene3D" id="1.10.260.40">
    <property type="entry name" value="lambda repressor-like DNA-binding domains"/>
    <property type="match status" value="1"/>
</dbReference>
<feature type="domain" description="HTH cro/C1-type" evidence="1">
    <location>
        <begin position="57"/>
        <end position="92"/>
    </location>
</feature>
<dbReference type="EMBL" id="JAUSUZ010000001">
    <property type="protein sequence ID" value="MDQ0366922.1"/>
    <property type="molecule type" value="Genomic_DNA"/>
</dbReference>
<dbReference type="InterPro" id="IPR001387">
    <property type="entry name" value="Cro/C1-type_HTH"/>
</dbReference>
<dbReference type="PROSITE" id="PS50943">
    <property type="entry name" value="HTH_CROC1"/>
    <property type="match status" value="1"/>
</dbReference>
<sequence length="154" mass="16676">MNGQPDGAAASPDDGARGLLAARLNKLFAEKKRPDGQEYSYREVSEAINAAAGEKAISGNYIWQLRKGERREPSARRLKLLADFFNVEIGYFTGPEPGADGRDEDTRFVTALRDAGVRDIALRAHGLSDASKATILQMIEMARKAEGLGSPPEA</sequence>
<dbReference type="GO" id="GO:0003677">
    <property type="term" value="F:DNA binding"/>
    <property type="evidence" value="ECO:0007669"/>
    <property type="project" value="InterPro"/>
</dbReference>
<evidence type="ECO:0000259" key="1">
    <source>
        <dbReference type="PROSITE" id="PS50943"/>
    </source>
</evidence>
<accession>A0AAE3W0Z8</accession>
<proteinExistence type="predicted"/>
<dbReference type="CDD" id="cd00093">
    <property type="entry name" value="HTH_XRE"/>
    <property type="match status" value="1"/>
</dbReference>
<name>A0AAE3W0Z8_9ACTN</name>
<dbReference type="Proteomes" id="UP001240236">
    <property type="component" value="Unassembled WGS sequence"/>
</dbReference>
<keyword evidence="3" id="KW-1185">Reference proteome</keyword>
<protein>
    <submittedName>
        <fullName evidence="2">Transcriptional regulator with XRE-family HTH domain</fullName>
    </submittedName>
</protein>